<evidence type="ECO:0000256" key="2">
    <source>
        <dbReference type="SAM" id="SignalP"/>
    </source>
</evidence>
<evidence type="ECO:0000313" key="3">
    <source>
        <dbReference type="EMBL" id="KAF9052536.1"/>
    </source>
</evidence>
<feature type="chain" id="PRO_5040353468" evidence="2">
    <location>
        <begin position="25"/>
        <end position="118"/>
    </location>
</feature>
<sequence length="118" mass="12918">MSSALHFAISLYFAVGLAYIYVKADSDQESTKESPSSDIEIVETPQVHASMKRLHMDANNSDDEPLRKRSRSAEITSTTTAGSSSSSSTASPMDPTLLFLMSRPVAIMHKSSEDLYKK</sequence>
<keyword evidence="2" id="KW-0732">Signal</keyword>
<dbReference type="Proteomes" id="UP000772434">
    <property type="component" value="Unassembled WGS sequence"/>
</dbReference>
<evidence type="ECO:0000313" key="4">
    <source>
        <dbReference type="Proteomes" id="UP000772434"/>
    </source>
</evidence>
<protein>
    <submittedName>
        <fullName evidence="3">Uncharacterized protein</fullName>
    </submittedName>
</protein>
<evidence type="ECO:0000256" key="1">
    <source>
        <dbReference type="SAM" id="MobiDB-lite"/>
    </source>
</evidence>
<feature type="region of interest" description="Disordered" evidence="1">
    <location>
        <begin position="29"/>
        <end position="93"/>
    </location>
</feature>
<organism evidence="3 4">
    <name type="scientific">Rhodocollybia butyracea</name>
    <dbReference type="NCBI Taxonomy" id="206335"/>
    <lineage>
        <taxon>Eukaryota</taxon>
        <taxon>Fungi</taxon>
        <taxon>Dikarya</taxon>
        <taxon>Basidiomycota</taxon>
        <taxon>Agaricomycotina</taxon>
        <taxon>Agaricomycetes</taxon>
        <taxon>Agaricomycetidae</taxon>
        <taxon>Agaricales</taxon>
        <taxon>Marasmiineae</taxon>
        <taxon>Omphalotaceae</taxon>
        <taxon>Rhodocollybia</taxon>
    </lineage>
</organism>
<reference evidence="3" key="1">
    <citation type="submission" date="2020-11" db="EMBL/GenBank/DDBJ databases">
        <authorList>
            <consortium name="DOE Joint Genome Institute"/>
            <person name="Ahrendt S."/>
            <person name="Riley R."/>
            <person name="Andreopoulos W."/>
            <person name="Labutti K."/>
            <person name="Pangilinan J."/>
            <person name="Ruiz-Duenas F.J."/>
            <person name="Barrasa J.M."/>
            <person name="Sanchez-Garcia M."/>
            <person name="Camarero S."/>
            <person name="Miyauchi S."/>
            <person name="Serrano A."/>
            <person name="Linde D."/>
            <person name="Babiker R."/>
            <person name="Drula E."/>
            <person name="Ayuso-Fernandez I."/>
            <person name="Pacheco R."/>
            <person name="Padilla G."/>
            <person name="Ferreira P."/>
            <person name="Barriuso J."/>
            <person name="Kellner H."/>
            <person name="Castanera R."/>
            <person name="Alfaro M."/>
            <person name="Ramirez L."/>
            <person name="Pisabarro A.G."/>
            <person name="Kuo A."/>
            <person name="Tritt A."/>
            <person name="Lipzen A."/>
            <person name="He G."/>
            <person name="Yan M."/>
            <person name="Ng V."/>
            <person name="Cullen D."/>
            <person name="Martin F."/>
            <person name="Rosso M.-N."/>
            <person name="Henrissat B."/>
            <person name="Hibbett D."/>
            <person name="Martinez A.T."/>
            <person name="Grigoriev I.V."/>
        </authorList>
    </citation>
    <scope>NUCLEOTIDE SEQUENCE</scope>
    <source>
        <strain evidence="3">AH 40177</strain>
    </source>
</reference>
<dbReference type="EMBL" id="JADNRY010000455">
    <property type="protein sequence ID" value="KAF9052536.1"/>
    <property type="molecule type" value="Genomic_DNA"/>
</dbReference>
<proteinExistence type="predicted"/>
<gene>
    <name evidence="3" type="ORF">BDP27DRAFT_1433874</name>
</gene>
<keyword evidence="4" id="KW-1185">Reference proteome</keyword>
<feature type="compositionally biased region" description="Low complexity" evidence="1">
    <location>
        <begin position="76"/>
        <end position="91"/>
    </location>
</feature>
<dbReference type="AlphaFoldDB" id="A0A9P5P6R5"/>
<accession>A0A9P5P6R5</accession>
<name>A0A9P5P6R5_9AGAR</name>
<feature type="signal peptide" evidence="2">
    <location>
        <begin position="1"/>
        <end position="24"/>
    </location>
</feature>
<comment type="caution">
    <text evidence="3">The sequence shown here is derived from an EMBL/GenBank/DDBJ whole genome shotgun (WGS) entry which is preliminary data.</text>
</comment>